<organism evidence="2 3">
    <name type="scientific">Apiospora hydei</name>
    <dbReference type="NCBI Taxonomy" id="1337664"/>
    <lineage>
        <taxon>Eukaryota</taxon>
        <taxon>Fungi</taxon>
        <taxon>Dikarya</taxon>
        <taxon>Ascomycota</taxon>
        <taxon>Pezizomycotina</taxon>
        <taxon>Sordariomycetes</taxon>
        <taxon>Xylariomycetidae</taxon>
        <taxon>Amphisphaeriales</taxon>
        <taxon>Apiosporaceae</taxon>
        <taxon>Apiospora</taxon>
    </lineage>
</organism>
<dbReference type="GeneID" id="92044073"/>
<protein>
    <recommendedName>
        <fullName evidence="4">Hydrophobin</fullName>
    </recommendedName>
</protein>
<dbReference type="EMBL" id="JAQQWN010000005">
    <property type="protein sequence ID" value="KAK8085427.1"/>
    <property type="molecule type" value="Genomic_DNA"/>
</dbReference>
<evidence type="ECO:0008006" key="4">
    <source>
        <dbReference type="Google" id="ProtNLM"/>
    </source>
</evidence>
<name>A0ABR1WPF7_9PEZI</name>
<evidence type="ECO:0000313" key="3">
    <source>
        <dbReference type="Proteomes" id="UP001433268"/>
    </source>
</evidence>
<proteinExistence type="predicted"/>
<sequence>MQFTIISTIFMAATAIASPVAAPPPMEPADLVVRTGGGGGSGGSTKTCSGNTKQTCCNGLLNCVVQVLGSQCSGGVYCCNTSSGTGSIINIQALNCLKLL</sequence>
<evidence type="ECO:0000313" key="2">
    <source>
        <dbReference type="EMBL" id="KAK8085427.1"/>
    </source>
</evidence>
<feature type="chain" id="PRO_5045595512" description="Hydrophobin" evidence="1">
    <location>
        <begin position="18"/>
        <end position="100"/>
    </location>
</feature>
<evidence type="ECO:0000256" key="1">
    <source>
        <dbReference type="SAM" id="SignalP"/>
    </source>
</evidence>
<gene>
    <name evidence="2" type="ORF">PG997_006698</name>
</gene>
<dbReference type="Pfam" id="PF22354">
    <property type="entry name" value="Eas"/>
    <property type="match status" value="1"/>
</dbReference>
<keyword evidence="3" id="KW-1185">Reference proteome</keyword>
<dbReference type="RefSeq" id="XP_066669936.1">
    <property type="nucleotide sequence ID" value="XM_066811013.1"/>
</dbReference>
<feature type="signal peptide" evidence="1">
    <location>
        <begin position="1"/>
        <end position="17"/>
    </location>
</feature>
<keyword evidence="1" id="KW-0732">Signal</keyword>
<comment type="caution">
    <text evidence="2">The sequence shown here is derived from an EMBL/GenBank/DDBJ whole genome shotgun (WGS) entry which is preliminary data.</text>
</comment>
<dbReference type="Proteomes" id="UP001433268">
    <property type="component" value="Unassembled WGS sequence"/>
</dbReference>
<reference evidence="2 3" key="1">
    <citation type="submission" date="2023-01" db="EMBL/GenBank/DDBJ databases">
        <title>Analysis of 21 Apiospora genomes using comparative genomics revels a genus with tremendous synthesis potential of carbohydrate active enzymes and secondary metabolites.</title>
        <authorList>
            <person name="Sorensen T."/>
        </authorList>
    </citation>
    <scope>NUCLEOTIDE SEQUENCE [LARGE SCALE GENOMIC DNA]</scope>
    <source>
        <strain evidence="2 3">CBS 114990</strain>
    </source>
</reference>
<accession>A0ABR1WPF7</accession>